<keyword evidence="2 7" id="KW-0699">rRNA-binding</keyword>
<evidence type="ECO:0000256" key="5">
    <source>
        <dbReference type="ARBA" id="ARBA00023274"/>
    </source>
</evidence>
<proteinExistence type="inferred from homology"/>
<dbReference type="EMBL" id="PEZZ01000007">
    <property type="protein sequence ID" value="PIS05418.1"/>
    <property type="molecule type" value="Genomic_DNA"/>
</dbReference>
<dbReference type="NCBIfam" id="TIGR00060">
    <property type="entry name" value="L18_bact"/>
    <property type="match status" value="1"/>
</dbReference>
<comment type="subunit">
    <text evidence="7">Part of the 50S ribosomal subunit; part of the 5S rRNA/L5/L18/L25 subcomplex. Contacts the 5S and 23S rRNAs.</text>
</comment>
<dbReference type="InterPro" id="IPR004389">
    <property type="entry name" value="Ribosomal_uL18_bac-type"/>
</dbReference>
<comment type="similarity">
    <text evidence="1 7">Belongs to the universal ribosomal protein uL18 family.</text>
</comment>
<dbReference type="InterPro" id="IPR005484">
    <property type="entry name" value="Ribosomal_uL18_bac/plant/anim"/>
</dbReference>
<dbReference type="CDD" id="cd00432">
    <property type="entry name" value="Ribosomal_L18_L5e"/>
    <property type="match status" value="1"/>
</dbReference>
<comment type="function">
    <text evidence="7">This is one of the proteins that bind and probably mediate the attachment of the 5S RNA into the large ribosomal subunit, where it forms part of the central protuberance.</text>
</comment>
<dbReference type="PANTHER" id="PTHR12899">
    <property type="entry name" value="39S RIBOSOMAL PROTEIN L18, MITOCHONDRIAL"/>
    <property type="match status" value="1"/>
</dbReference>
<evidence type="ECO:0000313" key="9">
    <source>
        <dbReference type="Proteomes" id="UP000230935"/>
    </source>
</evidence>
<gene>
    <name evidence="7" type="primary">rplR</name>
    <name evidence="8" type="ORF">COT81_01405</name>
</gene>
<protein>
    <recommendedName>
        <fullName evidence="6 7">Large ribosomal subunit protein uL18</fullName>
    </recommendedName>
</protein>
<evidence type="ECO:0000256" key="7">
    <source>
        <dbReference type="HAMAP-Rule" id="MF_01337"/>
    </source>
</evidence>
<reference evidence="9" key="1">
    <citation type="submission" date="2017-09" db="EMBL/GenBank/DDBJ databases">
        <title>Depth-based differentiation of microbial function through sediment-hosted aquifers and enrichment of novel symbionts in the deep terrestrial subsurface.</title>
        <authorList>
            <person name="Probst A.J."/>
            <person name="Ladd B."/>
            <person name="Jarett J.K."/>
            <person name="Geller-Mcgrath D.E."/>
            <person name="Sieber C.M.K."/>
            <person name="Emerson J.B."/>
            <person name="Anantharaman K."/>
            <person name="Thomas B.C."/>
            <person name="Malmstrom R."/>
            <person name="Stieglmeier M."/>
            <person name="Klingl A."/>
            <person name="Woyke T."/>
            <person name="Ryan C.M."/>
            <person name="Banfield J.F."/>
        </authorList>
    </citation>
    <scope>NUCLEOTIDE SEQUENCE [LARGE SCALE GENOMIC DNA]</scope>
</reference>
<evidence type="ECO:0000256" key="6">
    <source>
        <dbReference type="ARBA" id="ARBA00035197"/>
    </source>
</evidence>
<keyword evidence="5 7" id="KW-0687">Ribonucleoprotein</keyword>
<dbReference type="GO" id="GO:0006412">
    <property type="term" value="P:translation"/>
    <property type="evidence" value="ECO:0007669"/>
    <property type="project" value="UniProtKB-UniRule"/>
</dbReference>
<dbReference type="Proteomes" id="UP000230935">
    <property type="component" value="Unassembled WGS sequence"/>
</dbReference>
<dbReference type="Gene3D" id="3.30.420.100">
    <property type="match status" value="1"/>
</dbReference>
<evidence type="ECO:0000256" key="4">
    <source>
        <dbReference type="ARBA" id="ARBA00022980"/>
    </source>
</evidence>
<dbReference type="Pfam" id="PF00861">
    <property type="entry name" value="Ribosomal_L18p"/>
    <property type="match status" value="1"/>
</dbReference>
<dbReference type="InterPro" id="IPR057268">
    <property type="entry name" value="Ribosomal_L18"/>
</dbReference>
<organism evidence="8 9">
    <name type="scientific">Candidatus Buchananbacteria bacterium CG10_big_fil_rev_8_21_14_0_10_42_9</name>
    <dbReference type="NCBI Taxonomy" id="1974526"/>
    <lineage>
        <taxon>Bacteria</taxon>
        <taxon>Candidatus Buchananiibacteriota</taxon>
    </lineage>
</organism>
<dbReference type="GO" id="GO:0008097">
    <property type="term" value="F:5S rRNA binding"/>
    <property type="evidence" value="ECO:0007669"/>
    <property type="project" value="TreeGrafter"/>
</dbReference>
<evidence type="ECO:0000256" key="3">
    <source>
        <dbReference type="ARBA" id="ARBA00022884"/>
    </source>
</evidence>
<keyword evidence="3 7" id="KW-0694">RNA-binding</keyword>
<dbReference type="AlphaFoldDB" id="A0A2H0W238"/>
<keyword evidence="4 7" id="KW-0689">Ribosomal protein</keyword>
<dbReference type="GO" id="GO:0022625">
    <property type="term" value="C:cytosolic large ribosomal subunit"/>
    <property type="evidence" value="ECO:0007669"/>
    <property type="project" value="TreeGrafter"/>
</dbReference>
<dbReference type="HAMAP" id="MF_01337_B">
    <property type="entry name" value="Ribosomal_uL18_B"/>
    <property type="match status" value="1"/>
</dbReference>
<dbReference type="GO" id="GO:0003735">
    <property type="term" value="F:structural constituent of ribosome"/>
    <property type="evidence" value="ECO:0007669"/>
    <property type="project" value="InterPro"/>
</dbReference>
<evidence type="ECO:0000256" key="2">
    <source>
        <dbReference type="ARBA" id="ARBA00022730"/>
    </source>
</evidence>
<comment type="caution">
    <text evidence="8">The sequence shown here is derived from an EMBL/GenBank/DDBJ whole genome shotgun (WGS) entry which is preliminary data.</text>
</comment>
<evidence type="ECO:0000313" key="8">
    <source>
        <dbReference type="EMBL" id="PIS05418.1"/>
    </source>
</evidence>
<dbReference type="PANTHER" id="PTHR12899:SF3">
    <property type="entry name" value="LARGE RIBOSOMAL SUBUNIT PROTEIN UL18M"/>
    <property type="match status" value="1"/>
</dbReference>
<sequence length="118" mass="13170">MKEGSTNKLSRAKRRQIRVRTKISGTSFRPRLSVSRSARHISAQLIDDTVGKTLVFANDKEVKGEGTKSEKAKNVGQLLAQKAIQKKISQVVFDRRSYLYHGRIKALADGAREGGLKF</sequence>
<accession>A0A2H0W238</accession>
<dbReference type="FunFam" id="3.30.420.100:FF:000001">
    <property type="entry name" value="50S ribosomal protein L18"/>
    <property type="match status" value="1"/>
</dbReference>
<evidence type="ECO:0000256" key="1">
    <source>
        <dbReference type="ARBA" id="ARBA00007116"/>
    </source>
</evidence>
<dbReference type="SUPFAM" id="SSF53137">
    <property type="entry name" value="Translational machinery components"/>
    <property type="match status" value="1"/>
</dbReference>
<name>A0A2H0W238_9BACT</name>